<comment type="cofactor">
    <cofactor evidence="1">
        <name>Zn(2+)</name>
        <dbReference type="ChEBI" id="CHEBI:29105"/>
    </cofactor>
</comment>
<feature type="coiled-coil region" evidence="7">
    <location>
        <begin position="51"/>
        <end position="127"/>
    </location>
</feature>
<evidence type="ECO:0000259" key="9">
    <source>
        <dbReference type="Pfam" id="PF01551"/>
    </source>
</evidence>
<dbReference type="InterPro" id="IPR016047">
    <property type="entry name" value="M23ase_b-sheet_dom"/>
</dbReference>
<evidence type="ECO:0000256" key="4">
    <source>
        <dbReference type="ARBA" id="ARBA00022801"/>
    </source>
</evidence>
<dbReference type="Gene3D" id="6.10.250.3150">
    <property type="match status" value="1"/>
</dbReference>
<feature type="domain" description="M23ase beta-sheet core" evidence="9">
    <location>
        <begin position="330"/>
        <end position="432"/>
    </location>
</feature>
<feature type="signal peptide" evidence="8">
    <location>
        <begin position="1"/>
        <end position="32"/>
    </location>
</feature>
<dbReference type="Pfam" id="PF01551">
    <property type="entry name" value="Peptidase_M23"/>
    <property type="match status" value="1"/>
</dbReference>
<dbReference type="PANTHER" id="PTHR21666">
    <property type="entry name" value="PEPTIDASE-RELATED"/>
    <property type="match status" value="1"/>
</dbReference>
<dbReference type="CDD" id="cd12797">
    <property type="entry name" value="M23_peptidase"/>
    <property type="match status" value="1"/>
</dbReference>
<dbReference type="Gene3D" id="2.70.70.10">
    <property type="entry name" value="Glucose Permease (Domain IIA)"/>
    <property type="match status" value="1"/>
</dbReference>
<keyword evidence="6" id="KW-0482">Metalloprotease</keyword>
<gene>
    <name evidence="10" type="ORF">V3328_00285</name>
</gene>
<dbReference type="InterPro" id="IPR011055">
    <property type="entry name" value="Dup_hybrid_motif"/>
</dbReference>
<accession>A0AAW9RQS1</accession>
<keyword evidence="2" id="KW-0645">Protease</keyword>
<sequence>MRPRTRSRRESLTATIVAIVLAAGLASALAVAAGAEEGQPGDAPGEQTAERSEKEEALKAVRQDIEASRRAEQELAAEIEALRKDRAALNEQLIATAGRIQDIEGNIEAVEDRLAMLEEREDQLRQSFRGRSALLAELLGALQRMGRRPPPAVLVNPDDALKTVRTAILLGAVLPGLRIETEALASDLQEMARLKRQIETEKARFIAQNRDLDGERKRVAALIEAKQQSAQQSESELGEIREKARKLAEEAQNLEELIASIDREIELARSQAALTSRAPLTPRDALGALRNPSRLEPAIAFSDAKGLLPMPVNGAVVHGFGSPDDFGSAARGISVATRAQAQIIAPSDGWVVYAGPFRSYGQLLILNAGDGYHVLLAGMDKIAVSLGQFVLAGEPVGQMGGLVLASATNVTVGRSQPVLYIEFRKDGRSIDPAPWWAEGRTGVGG</sequence>
<dbReference type="InterPro" id="IPR050570">
    <property type="entry name" value="Cell_wall_metabolism_enzyme"/>
</dbReference>
<evidence type="ECO:0000256" key="5">
    <source>
        <dbReference type="ARBA" id="ARBA00022833"/>
    </source>
</evidence>
<keyword evidence="7" id="KW-0175">Coiled coil</keyword>
<evidence type="ECO:0000256" key="1">
    <source>
        <dbReference type="ARBA" id="ARBA00001947"/>
    </source>
</evidence>
<protein>
    <submittedName>
        <fullName evidence="10">Peptidoglycan DD-metalloendopeptidase family protein</fullName>
    </submittedName>
</protein>
<keyword evidence="11" id="KW-1185">Reference proteome</keyword>
<keyword evidence="8" id="KW-0732">Signal</keyword>
<evidence type="ECO:0000256" key="6">
    <source>
        <dbReference type="ARBA" id="ARBA00023049"/>
    </source>
</evidence>
<proteinExistence type="predicted"/>
<evidence type="ECO:0000313" key="11">
    <source>
        <dbReference type="Proteomes" id="UP001378188"/>
    </source>
</evidence>
<dbReference type="SUPFAM" id="SSF51261">
    <property type="entry name" value="Duplicated hybrid motif"/>
    <property type="match status" value="1"/>
</dbReference>
<keyword evidence="5" id="KW-0862">Zinc</keyword>
<dbReference type="PANTHER" id="PTHR21666:SF288">
    <property type="entry name" value="CELL DIVISION PROTEIN YTFB"/>
    <property type="match status" value="1"/>
</dbReference>
<dbReference type="AlphaFoldDB" id="A0AAW9RQS1"/>
<evidence type="ECO:0000256" key="8">
    <source>
        <dbReference type="SAM" id="SignalP"/>
    </source>
</evidence>
<dbReference type="GO" id="GO:0004222">
    <property type="term" value="F:metalloendopeptidase activity"/>
    <property type="evidence" value="ECO:0007669"/>
    <property type="project" value="TreeGrafter"/>
</dbReference>
<dbReference type="EMBL" id="JAZHOF010000001">
    <property type="protein sequence ID" value="MEJ8569891.1"/>
    <property type="molecule type" value="Genomic_DNA"/>
</dbReference>
<dbReference type="RefSeq" id="WP_340327634.1">
    <property type="nucleotide sequence ID" value="NZ_JAZHOF010000001.1"/>
</dbReference>
<feature type="chain" id="PRO_5043768434" evidence="8">
    <location>
        <begin position="33"/>
        <end position="445"/>
    </location>
</feature>
<keyword evidence="3" id="KW-0479">Metal-binding</keyword>
<dbReference type="Proteomes" id="UP001378188">
    <property type="component" value="Unassembled WGS sequence"/>
</dbReference>
<keyword evidence="4" id="KW-0378">Hydrolase</keyword>
<comment type="caution">
    <text evidence="10">The sequence shown here is derived from an EMBL/GenBank/DDBJ whole genome shotgun (WGS) entry which is preliminary data.</text>
</comment>
<evidence type="ECO:0000256" key="2">
    <source>
        <dbReference type="ARBA" id="ARBA00022670"/>
    </source>
</evidence>
<organism evidence="10 11">
    <name type="scientific">Microbaculum marinum</name>
    <dbReference type="NCBI Taxonomy" id="1764581"/>
    <lineage>
        <taxon>Bacteria</taxon>
        <taxon>Pseudomonadati</taxon>
        <taxon>Pseudomonadota</taxon>
        <taxon>Alphaproteobacteria</taxon>
        <taxon>Hyphomicrobiales</taxon>
        <taxon>Tepidamorphaceae</taxon>
        <taxon>Microbaculum</taxon>
    </lineage>
</organism>
<evidence type="ECO:0000256" key="7">
    <source>
        <dbReference type="SAM" id="Coils"/>
    </source>
</evidence>
<reference evidence="10 11" key="1">
    <citation type="submission" date="2024-02" db="EMBL/GenBank/DDBJ databases">
        <title>Genome analysis and characterization of Microbaculum marinisediminis sp. nov., isolated from marine sediment.</title>
        <authorList>
            <person name="Du Z.-J."/>
            <person name="Ye Y.-Q."/>
            <person name="Zhang Z.-R."/>
            <person name="Yuan S.-M."/>
            <person name="Zhang X.-Y."/>
        </authorList>
    </citation>
    <scope>NUCLEOTIDE SEQUENCE [LARGE SCALE GENOMIC DNA]</scope>
    <source>
        <strain evidence="10 11">SDUM1044001</strain>
    </source>
</reference>
<dbReference type="GO" id="GO:0006508">
    <property type="term" value="P:proteolysis"/>
    <property type="evidence" value="ECO:0007669"/>
    <property type="project" value="UniProtKB-KW"/>
</dbReference>
<evidence type="ECO:0000256" key="3">
    <source>
        <dbReference type="ARBA" id="ARBA00022723"/>
    </source>
</evidence>
<feature type="coiled-coil region" evidence="7">
    <location>
        <begin position="184"/>
        <end position="271"/>
    </location>
</feature>
<evidence type="ECO:0000313" key="10">
    <source>
        <dbReference type="EMBL" id="MEJ8569891.1"/>
    </source>
</evidence>
<name>A0AAW9RQS1_9HYPH</name>
<dbReference type="GO" id="GO:0046872">
    <property type="term" value="F:metal ion binding"/>
    <property type="evidence" value="ECO:0007669"/>
    <property type="project" value="UniProtKB-KW"/>
</dbReference>